<evidence type="ECO:0000313" key="2">
    <source>
        <dbReference type="EMBL" id="QCB93135.1"/>
    </source>
</evidence>
<dbReference type="AlphaFoldDB" id="A0A4V1CMJ2"/>
<dbReference type="EMBL" id="CP039291">
    <property type="protein sequence ID" value="QCB93135.1"/>
    <property type="molecule type" value="Genomic_DNA"/>
</dbReference>
<dbReference type="GO" id="GO:0009243">
    <property type="term" value="P:O antigen biosynthetic process"/>
    <property type="evidence" value="ECO:0007669"/>
    <property type="project" value="InterPro"/>
</dbReference>
<dbReference type="RefSeq" id="WP_135973556.1">
    <property type="nucleotide sequence ID" value="NZ_CP039291.1"/>
</dbReference>
<feature type="domain" description="Nucleotidyl transferase" evidence="1">
    <location>
        <begin position="2"/>
        <end position="201"/>
    </location>
</feature>
<accession>A0A4V1CMJ2</accession>
<reference evidence="2 3" key="1">
    <citation type="submission" date="2019-04" db="EMBL/GenBank/DDBJ databases">
        <title>Isolation and identification of Cellulomonas shaoxiangyii sp. Nov. isolated from feces of the Tibetan antelopes (Pantholops hodgsonii) in the Qinghai-Tibet plateau of China.</title>
        <authorList>
            <person name="Tian Z."/>
        </authorList>
    </citation>
    <scope>NUCLEOTIDE SEQUENCE [LARGE SCALE GENOMIC DNA]</scope>
    <source>
        <strain evidence="2 3">Z28</strain>
    </source>
</reference>
<dbReference type="InterPro" id="IPR046981">
    <property type="entry name" value="G1P_cyt_trans"/>
</dbReference>
<name>A0A4V1CMJ2_9CELL</name>
<proteinExistence type="predicted"/>
<dbReference type="PANTHER" id="PTHR47183:SF1">
    <property type="entry name" value="GLUCOSE-1-PHOSPHATE CYTIDYLYLTRANSFERASE"/>
    <property type="match status" value="1"/>
</dbReference>
<evidence type="ECO:0000313" key="3">
    <source>
        <dbReference type="Proteomes" id="UP000296469"/>
    </source>
</evidence>
<sequence>MKTVLLAGGLGTRLREETEYRPKPMVEVGGRPILWHIMKLYAHHGQDDFVVCTGYKSDTIKDYFLNYEARNNDVTVHLGQRESLTYHGAHEDTDWTVTVAYTGELTMTGGRVFKASKYFTGERFLCTYGDGLADVDVSALLAFHESHGRMATVTTVRPPSRFGVMDLNDDGSVDRFREKPQADGWVNAGYFVFEPGVIDYLDDECVLEQEPLQRLAADGQLMAYKHEGFFQPMDTLRESTMLNQMWADGTAPWKLW</sequence>
<dbReference type="InterPro" id="IPR013446">
    <property type="entry name" value="G1P_cyt_trans-like"/>
</dbReference>
<dbReference type="OrthoDB" id="9814110at2"/>
<keyword evidence="2" id="KW-0808">Transferase</keyword>
<protein>
    <submittedName>
        <fullName evidence="2">Glucose-1-phosphate cytidylyltransferase</fullName>
        <ecNumber evidence="2">2.7.7.33</ecNumber>
    </submittedName>
</protein>
<dbReference type="GO" id="GO:0047343">
    <property type="term" value="F:glucose-1-phosphate cytidylyltransferase activity"/>
    <property type="evidence" value="ECO:0007669"/>
    <property type="project" value="UniProtKB-EC"/>
</dbReference>
<dbReference type="InterPro" id="IPR029044">
    <property type="entry name" value="Nucleotide-diphossugar_trans"/>
</dbReference>
<dbReference type="KEGG" id="celz:E5225_05785"/>
<keyword evidence="2" id="KW-0548">Nucleotidyltransferase</keyword>
<dbReference type="Gene3D" id="3.90.550.10">
    <property type="entry name" value="Spore Coat Polysaccharide Biosynthesis Protein SpsA, Chain A"/>
    <property type="match status" value="1"/>
</dbReference>
<dbReference type="EC" id="2.7.7.33" evidence="2"/>
<dbReference type="PANTHER" id="PTHR47183">
    <property type="entry name" value="GLUCOSE-1-PHOSPHATE CYTIDYLYLTRANSFERASE-RELATED"/>
    <property type="match status" value="1"/>
</dbReference>
<evidence type="ECO:0000259" key="1">
    <source>
        <dbReference type="Pfam" id="PF00483"/>
    </source>
</evidence>
<dbReference type="Pfam" id="PF00483">
    <property type="entry name" value="NTP_transferase"/>
    <property type="match status" value="1"/>
</dbReference>
<dbReference type="NCBIfam" id="TIGR02623">
    <property type="entry name" value="G1P_cyt_trans"/>
    <property type="match status" value="1"/>
</dbReference>
<dbReference type="Proteomes" id="UP000296469">
    <property type="component" value="Chromosome"/>
</dbReference>
<dbReference type="CDD" id="cd02524">
    <property type="entry name" value="G1P_cytidylyltransferase"/>
    <property type="match status" value="1"/>
</dbReference>
<organism evidence="2 3">
    <name type="scientific">Cellulomonas shaoxiangyii</name>
    <dbReference type="NCBI Taxonomy" id="2566013"/>
    <lineage>
        <taxon>Bacteria</taxon>
        <taxon>Bacillati</taxon>
        <taxon>Actinomycetota</taxon>
        <taxon>Actinomycetes</taxon>
        <taxon>Micrococcales</taxon>
        <taxon>Cellulomonadaceae</taxon>
        <taxon>Cellulomonas</taxon>
    </lineage>
</organism>
<keyword evidence="3" id="KW-1185">Reference proteome</keyword>
<dbReference type="SUPFAM" id="SSF53448">
    <property type="entry name" value="Nucleotide-diphospho-sugar transferases"/>
    <property type="match status" value="1"/>
</dbReference>
<gene>
    <name evidence="2" type="primary">rfbF</name>
    <name evidence="2" type="ORF">E5225_05785</name>
</gene>
<dbReference type="InterPro" id="IPR005835">
    <property type="entry name" value="NTP_transferase_dom"/>
</dbReference>